<keyword evidence="5" id="KW-0805">Transcription regulation</keyword>
<dbReference type="PANTHER" id="PTHR42713">
    <property type="entry name" value="HISTIDINE KINASE-RELATED"/>
    <property type="match status" value="1"/>
</dbReference>
<dbReference type="InterPro" id="IPR001789">
    <property type="entry name" value="Sig_transdc_resp-reg_receiver"/>
</dbReference>
<dbReference type="PRINTS" id="PR00032">
    <property type="entry name" value="HTHARAC"/>
</dbReference>
<dbReference type="SMART" id="SM00342">
    <property type="entry name" value="HTH_ARAC"/>
    <property type="match status" value="1"/>
</dbReference>
<keyword evidence="6" id="KW-0238">DNA-binding</keyword>
<accession>A0ABT2UHH7</accession>
<keyword evidence="7" id="KW-0804">Transcription</keyword>
<dbReference type="SMART" id="SM00448">
    <property type="entry name" value="REC"/>
    <property type="match status" value="1"/>
</dbReference>
<dbReference type="EMBL" id="JAOQIO010000077">
    <property type="protein sequence ID" value="MCU6794100.1"/>
    <property type="molecule type" value="Genomic_DNA"/>
</dbReference>
<dbReference type="InterPro" id="IPR011006">
    <property type="entry name" value="CheY-like_superfamily"/>
</dbReference>
<feature type="modified residue" description="4-aspartylphosphate" evidence="8">
    <location>
        <position position="54"/>
    </location>
</feature>
<dbReference type="Proteomes" id="UP001652445">
    <property type="component" value="Unassembled WGS sequence"/>
</dbReference>
<keyword evidence="2" id="KW-0963">Cytoplasm</keyword>
<dbReference type="Pfam" id="PF12833">
    <property type="entry name" value="HTH_18"/>
    <property type="match status" value="1"/>
</dbReference>
<evidence type="ECO:0000313" key="12">
    <source>
        <dbReference type="Proteomes" id="UP001652445"/>
    </source>
</evidence>
<evidence type="ECO:0000259" key="9">
    <source>
        <dbReference type="PROSITE" id="PS01124"/>
    </source>
</evidence>
<evidence type="ECO:0000256" key="1">
    <source>
        <dbReference type="ARBA" id="ARBA00004496"/>
    </source>
</evidence>
<dbReference type="PANTHER" id="PTHR42713:SF3">
    <property type="entry name" value="TRANSCRIPTIONAL REGULATORY PROTEIN HPTR"/>
    <property type="match status" value="1"/>
</dbReference>
<organism evidence="11 12">
    <name type="scientific">Paenibacillus baimaensis</name>
    <dbReference type="NCBI Taxonomy" id="2982185"/>
    <lineage>
        <taxon>Bacteria</taxon>
        <taxon>Bacillati</taxon>
        <taxon>Bacillota</taxon>
        <taxon>Bacilli</taxon>
        <taxon>Bacillales</taxon>
        <taxon>Paenibacillaceae</taxon>
        <taxon>Paenibacillus</taxon>
    </lineage>
</organism>
<feature type="domain" description="Response regulatory" evidence="10">
    <location>
        <begin position="2"/>
        <end position="119"/>
    </location>
</feature>
<reference evidence="11 12" key="1">
    <citation type="submission" date="2022-09" db="EMBL/GenBank/DDBJ databases">
        <authorList>
            <person name="Han X.L."/>
            <person name="Wang Q."/>
            <person name="Lu T."/>
        </authorList>
    </citation>
    <scope>NUCLEOTIDE SEQUENCE [LARGE SCALE GENOMIC DNA]</scope>
    <source>
        <strain evidence="11 12">WQ 127069</strain>
    </source>
</reference>
<dbReference type="InterPro" id="IPR051552">
    <property type="entry name" value="HptR"/>
</dbReference>
<evidence type="ECO:0000259" key="10">
    <source>
        <dbReference type="PROSITE" id="PS50110"/>
    </source>
</evidence>
<dbReference type="InterPro" id="IPR009057">
    <property type="entry name" value="Homeodomain-like_sf"/>
</dbReference>
<evidence type="ECO:0000256" key="8">
    <source>
        <dbReference type="PROSITE-ProRule" id="PRU00169"/>
    </source>
</evidence>
<feature type="domain" description="HTH araC/xylS-type" evidence="9">
    <location>
        <begin position="236"/>
        <end position="334"/>
    </location>
</feature>
<gene>
    <name evidence="11" type="ORF">OB236_18515</name>
</gene>
<keyword evidence="12" id="KW-1185">Reference proteome</keyword>
<dbReference type="Gene3D" id="1.10.10.60">
    <property type="entry name" value="Homeodomain-like"/>
    <property type="match status" value="2"/>
</dbReference>
<evidence type="ECO:0000256" key="3">
    <source>
        <dbReference type="ARBA" id="ARBA00022553"/>
    </source>
</evidence>
<dbReference type="InterPro" id="IPR018060">
    <property type="entry name" value="HTH_AraC"/>
</dbReference>
<name>A0ABT2UHH7_9BACL</name>
<evidence type="ECO:0000256" key="5">
    <source>
        <dbReference type="ARBA" id="ARBA00023015"/>
    </source>
</evidence>
<sequence>MRLLIVDDEPIIRSGLVKMAQIYTHKFAQIETADNGQHALQRIACSEPDLLLTDIRMPKMDGLELCRQVNEAYPHILKVVVSGYSDFDYAQKCLSYGVKHYLLKPVTPPDLHEVFDVIMKSRTQGYMVVSRYVDWIERVEQSIWSLQEDEIARLMVEWREHCSHLSAQQLKEQLHDVAVLLHKYFQEKNRPLGSNLLSDYAATSKADLFLEFEGRLQVVMNDLLTARRGNYKDPMEEAKAYIDNHLSVEISLKEVADMVGITPTYFSSLFKKVSGETFVSYRIHKRMEKARELLSIPHMRTVDVAAEVGYEDYPHFTKTFKKISGVSPSEYRSLLGIK</sequence>
<proteinExistence type="predicted"/>
<dbReference type="PROSITE" id="PS01124">
    <property type="entry name" value="HTH_ARAC_FAMILY_2"/>
    <property type="match status" value="1"/>
</dbReference>
<comment type="subcellular location">
    <subcellularLocation>
        <location evidence="1">Cytoplasm</location>
    </subcellularLocation>
</comment>
<evidence type="ECO:0000256" key="7">
    <source>
        <dbReference type="ARBA" id="ARBA00023163"/>
    </source>
</evidence>
<evidence type="ECO:0000313" key="11">
    <source>
        <dbReference type="EMBL" id="MCU6794100.1"/>
    </source>
</evidence>
<evidence type="ECO:0000256" key="4">
    <source>
        <dbReference type="ARBA" id="ARBA00023012"/>
    </source>
</evidence>
<dbReference type="Pfam" id="PF00072">
    <property type="entry name" value="Response_reg"/>
    <property type="match status" value="1"/>
</dbReference>
<keyword evidence="4" id="KW-0902">Two-component regulatory system</keyword>
<dbReference type="CDD" id="cd17536">
    <property type="entry name" value="REC_YesN-like"/>
    <property type="match status" value="1"/>
</dbReference>
<dbReference type="InterPro" id="IPR020449">
    <property type="entry name" value="Tscrpt_reg_AraC-type_HTH"/>
</dbReference>
<dbReference type="SUPFAM" id="SSF46689">
    <property type="entry name" value="Homeodomain-like"/>
    <property type="match status" value="2"/>
</dbReference>
<dbReference type="Gene3D" id="3.40.50.2300">
    <property type="match status" value="1"/>
</dbReference>
<evidence type="ECO:0000256" key="2">
    <source>
        <dbReference type="ARBA" id="ARBA00022490"/>
    </source>
</evidence>
<evidence type="ECO:0000256" key="6">
    <source>
        <dbReference type="ARBA" id="ARBA00023125"/>
    </source>
</evidence>
<keyword evidence="3 8" id="KW-0597">Phosphoprotein</keyword>
<dbReference type="RefSeq" id="WP_262685314.1">
    <property type="nucleotide sequence ID" value="NZ_JAOQIO010000077.1"/>
</dbReference>
<dbReference type="SUPFAM" id="SSF52172">
    <property type="entry name" value="CheY-like"/>
    <property type="match status" value="1"/>
</dbReference>
<dbReference type="PROSITE" id="PS50110">
    <property type="entry name" value="RESPONSE_REGULATORY"/>
    <property type="match status" value="1"/>
</dbReference>
<comment type="caution">
    <text evidence="11">The sequence shown here is derived from an EMBL/GenBank/DDBJ whole genome shotgun (WGS) entry which is preliminary data.</text>
</comment>
<protein>
    <submittedName>
        <fullName evidence="11">Response regulator</fullName>
    </submittedName>
</protein>